<dbReference type="PANTHER" id="PTHR41786:SF1">
    <property type="entry name" value="6-HYDROXYMETHYLPTERIN DIPHOSPHOKINASE MPTE-LIKE DOMAIN-CONTAINING PROTEIN"/>
    <property type="match status" value="1"/>
</dbReference>
<proteinExistence type="predicted"/>
<dbReference type="InterPro" id="IPR002826">
    <property type="entry name" value="MptE-like"/>
</dbReference>
<feature type="region of interest" description="Disordered" evidence="1">
    <location>
        <begin position="589"/>
        <end position="609"/>
    </location>
</feature>
<dbReference type="Proteomes" id="UP000663929">
    <property type="component" value="Chromosome"/>
</dbReference>
<dbReference type="Pfam" id="PF01973">
    <property type="entry name" value="MptE-like"/>
    <property type="match status" value="1"/>
</dbReference>
<evidence type="ECO:0000256" key="1">
    <source>
        <dbReference type="SAM" id="MobiDB-lite"/>
    </source>
</evidence>
<organism evidence="3 4">
    <name type="scientific">Sulfidibacter corallicola</name>
    <dbReference type="NCBI Taxonomy" id="2818388"/>
    <lineage>
        <taxon>Bacteria</taxon>
        <taxon>Pseudomonadati</taxon>
        <taxon>Acidobacteriota</taxon>
        <taxon>Holophagae</taxon>
        <taxon>Acanthopleuribacterales</taxon>
        <taxon>Acanthopleuribacteraceae</taxon>
        <taxon>Sulfidibacter</taxon>
    </lineage>
</organism>
<evidence type="ECO:0000259" key="2">
    <source>
        <dbReference type="Pfam" id="PF01973"/>
    </source>
</evidence>
<dbReference type="KEGG" id="scor:J3U87_10105"/>
<sequence>MRGLCSADMVTANLAFLDRFDPDAAAFLARVSDDSALVFPSRNGMPTLRYRDQLFHDIQDPLAEARALVGRCPQVLHVHFGLGLGYFLEVEELPPRGALIVYEPCLAVMRAVLAARALEPLFRGRRIKLCFNLAHLRYLILRCRGKGTPVRIFHSPAHVAMFPEEQIRFRREIEYHGPGAIPYSHLYPYIVRNTATNAPSLVTMPGCEQWVNRLTGKPGVVLSAGPSLSRNIAQLRPYRDRVVLFALARVVKTLEQHGMEPDFLVQVESQDFKHLIHGVSNLDRTVFLVADQVQPRFWWDFEDRTYWFLSKSNPLDNYLKSRYPHFRRMVIKTGGSVATAAFYLAFCFGCQPLILMGQDLAFSGGHYYVPSGDNLPYRTKRCAVNGLFGTKLASQYQYRQNLAWYERSIQVLRRMDPKRRFINATEGGARIEGFEHLKFREVAHRFLARSPLVSGPLAPAPWSRDADGIERFMYGLEEDLSRLNALRQSFDKDESSFLSKLVHAGEKACGLMSPASHFAGLGEMFNLHPALSSLFPHEWARLEQMSHELGSANQRKNPDDIYLTLWAGLGAVHRGLKFTIDLVREGLGETREVETESESSATPSTCDGI</sequence>
<keyword evidence="4" id="KW-1185">Reference proteome</keyword>
<accession>A0A8A4TUK5</accession>
<dbReference type="RefSeq" id="WP_237382918.1">
    <property type="nucleotide sequence ID" value="NZ_CP071793.1"/>
</dbReference>
<evidence type="ECO:0000313" key="3">
    <source>
        <dbReference type="EMBL" id="QTD52818.1"/>
    </source>
</evidence>
<gene>
    <name evidence="3" type="ORF">J3U87_10105</name>
</gene>
<reference evidence="3" key="1">
    <citation type="submission" date="2021-03" db="EMBL/GenBank/DDBJ databases">
        <title>Acanthopleuribacteraceae sp. M133.</title>
        <authorList>
            <person name="Wang G."/>
        </authorList>
    </citation>
    <scope>NUCLEOTIDE SEQUENCE</scope>
    <source>
        <strain evidence="3">M133</strain>
    </source>
</reference>
<protein>
    <submittedName>
        <fullName evidence="3">Motility associated factor glycosyltransferase family protein</fullName>
    </submittedName>
</protein>
<name>A0A8A4TUK5_SULCO</name>
<feature type="domain" description="6-hydroxymethylpterin diphosphokinase MptE-like" evidence="2">
    <location>
        <begin position="193"/>
        <end position="364"/>
    </location>
</feature>
<dbReference type="AlphaFoldDB" id="A0A8A4TUK5"/>
<dbReference type="PANTHER" id="PTHR41786">
    <property type="entry name" value="MOTILITY ACCESSORY FACTOR MAF"/>
    <property type="match status" value="1"/>
</dbReference>
<feature type="compositionally biased region" description="Low complexity" evidence="1">
    <location>
        <begin position="598"/>
        <end position="609"/>
    </location>
</feature>
<evidence type="ECO:0000313" key="4">
    <source>
        <dbReference type="Proteomes" id="UP000663929"/>
    </source>
</evidence>
<dbReference type="EMBL" id="CP071793">
    <property type="protein sequence ID" value="QTD52818.1"/>
    <property type="molecule type" value="Genomic_DNA"/>
</dbReference>